<evidence type="ECO:0000256" key="1">
    <source>
        <dbReference type="ARBA" id="ARBA00010165"/>
    </source>
</evidence>
<gene>
    <name evidence="7" type="ORF">CVT25_004288</name>
</gene>
<evidence type="ECO:0000256" key="5">
    <source>
        <dbReference type="ARBA" id="ARBA00022840"/>
    </source>
</evidence>
<dbReference type="AlphaFoldDB" id="A0A409WXM5"/>
<dbReference type="Proteomes" id="UP000283269">
    <property type="component" value="Unassembled WGS sequence"/>
</dbReference>
<reference evidence="7 8" key="1">
    <citation type="journal article" date="2018" name="Evol. Lett.">
        <title>Horizontal gene cluster transfer increased hallucinogenic mushroom diversity.</title>
        <authorList>
            <person name="Reynolds H.T."/>
            <person name="Vijayakumar V."/>
            <person name="Gluck-Thaler E."/>
            <person name="Korotkin H.B."/>
            <person name="Matheny P.B."/>
            <person name="Slot J.C."/>
        </authorList>
    </citation>
    <scope>NUCLEOTIDE SEQUENCE [LARGE SCALE GENOMIC DNA]</scope>
    <source>
        <strain evidence="7 8">2631</strain>
    </source>
</reference>
<dbReference type="GO" id="GO:0005524">
    <property type="term" value="F:ATP binding"/>
    <property type="evidence" value="ECO:0007669"/>
    <property type="project" value="UniProtKB-KW"/>
</dbReference>
<dbReference type="SMR" id="A0A409WXM5"/>
<keyword evidence="3" id="KW-0547">Nucleotide-binding</keyword>
<dbReference type="InParanoid" id="A0A409WXM5"/>
<dbReference type="InterPro" id="IPR011009">
    <property type="entry name" value="Kinase-like_dom_sf"/>
</dbReference>
<protein>
    <submittedName>
        <fullName evidence="7">Psilocin Phosphotransferase (PsiK)</fullName>
    </submittedName>
</protein>
<keyword evidence="8" id="KW-1185">Reference proteome</keyword>
<dbReference type="OrthoDB" id="25129at2759"/>
<dbReference type="Gene3D" id="3.90.1200.10">
    <property type="match status" value="1"/>
</dbReference>
<comment type="similarity">
    <text evidence="1">Belongs to the methylthioribose kinase family.</text>
</comment>
<evidence type="ECO:0000313" key="7">
    <source>
        <dbReference type="EMBL" id="PPQ83229.1"/>
    </source>
</evidence>
<dbReference type="GO" id="GO:0016301">
    <property type="term" value="F:kinase activity"/>
    <property type="evidence" value="ECO:0007669"/>
    <property type="project" value="UniProtKB-KW"/>
</dbReference>
<evidence type="ECO:0000256" key="3">
    <source>
        <dbReference type="ARBA" id="ARBA00022741"/>
    </source>
</evidence>
<accession>A0A409WXM5</accession>
<dbReference type="PANTHER" id="PTHR34273">
    <property type="entry name" value="METHYLTHIORIBOSE KINASE"/>
    <property type="match status" value="1"/>
</dbReference>
<dbReference type="EMBL" id="NHYD01003033">
    <property type="protein sequence ID" value="PPQ83229.1"/>
    <property type="molecule type" value="Genomic_DNA"/>
</dbReference>
<evidence type="ECO:0000313" key="8">
    <source>
        <dbReference type="Proteomes" id="UP000283269"/>
    </source>
</evidence>
<dbReference type="SUPFAM" id="SSF56112">
    <property type="entry name" value="Protein kinase-like (PK-like)"/>
    <property type="match status" value="1"/>
</dbReference>
<evidence type="ECO:0000256" key="2">
    <source>
        <dbReference type="ARBA" id="ARBA00022679"/>
    </source>
</evidence>
<dbReference type="Gene3D" id="3.30.200.20">
    <property type="entry name" value="Phosphorylase Kinase, domain 1"/>
    <property type="match status" value="1"/>
</dbReference>
<sequence>MAFDLKTPEGLLLYLTRHLSLDVDPSGVKRLSGGFVNVTWRIRLNAPYQGHTSIILKHAQPHLSSDEDFKIGVERSAYEYQALKVMSANQEVLGGDDSRVSVPEGLHYDVENNALIMQDVGTMKTLLDYATAKPPLSTEIASLVGTEIGAFIARLHNLGRKRRDQPAFKFFSGNIVGRTTADQLYQTIIPNAAKYGINDPLLPTVVKDLVGEVMNSEETLIMADLWSGNILLEFVEGNPSELKKIWLVDWELCKYGPASLDMGYFLGDCYLIARFQDELVGTTMRKAYLKGYARTAKGTINYSKVTASIGAHLVMWTDFMKWGNYEEREEFVKKGVEALHDAWEDNNDGEITSVLVNEASST</sequence>
<keyword evidence="5" id="KW-0067">ATP-binding</keyword>
<evidence type="ECO:0000259" key="6">
    <source>
        <dbReference type="Pfam" id="PF01636"/>
    </source>
</evidence>
<dbReference type="Pfam" id="PF01636">
    <property type="entry name" value="APH"/>
    <property type="match status" value="1"/>
</dbReference>
<dbReference type="InterPro" id="IPR002575">
    <property type="entry name" value="Aminoglycoside_PTrfase"/>
</dbReference>
<keyword evidence="2 7" id="KW-0808">Transferase</keyword>
<evidence type="ECO:0000256" key="4">
    <source>
        <dbReference type="ARBA" id="ARBA00022777"/>
    </source>
</evidence>
<comment type="caution">
    <text evidence="7">The sequence shown here is derived from an EMBL/GenBank/DDBJ whole genome shotgun (WGS) entry which is preliminary data.</text>
</comment>
<dbReference type="STRING" id="93625.A0A409WXM5"/>
<keyword evidence="4" id="KW-0418">Kinase</keyword>
<proteinExistence type="inferred from homology"/>
<feature type="domain" description="Aminoglycoside phosphotransferase" evidence="6">
    <location>
        <begin position="28"/>
        <end position="294"/>
    </location>
</feature>
<dbReference type="PANTHER" id="PTHR34273:SF2">
    <property type="entry name" value="METHYLTHIORIBOSE KINASE"/>
    <property type="match status" value="1"/>
</dbReference>
<organism evidence="7 8">
    <name type="scientific">Psilocybe cyanescens</name>
    <dbReference type="NCBI Taxonomy" id="93625"/>
    <lineage>
        <taxon>Eukaryota</taxon>
        <taxon>Fungi</taxon>
        <taxon>Dikarya</taxon>
        <taxon>Basidiomycota</taxon>
        <taxon>Agaricomycotina</taxon>
        <taxon>Agaricomycetes</taxon>
        <taxon>Agaricomycetidae</taxon>
        <taxon>Agaricales</taxon>
        <taxon>Agaricineae</taxon>
        <taxon>Strophariaceae</taxon>
        <taxon>Psilocybe</taxon>
    </lineage>
</organism>
<name>A0A409WXM5_PSICY</name>